<keyword evidence="2" id="KW-0175">Coiled coil</keyword>
<feature type="compositionally biased region" description="Low complexity" evidence="3">
    <location>
        <begin position="581"/>
        <end position="595"/>
    </location>
</feature>
<gene>
    <name evidence="6" type="ORF">DGYR_LOCUS4979</name>
</gene>
<feature type="region of interest" description="Disordered" evidence="3">
    <location>
        <begin position="155"/>
        <end position="185"/>
    </location>
</feature>
<feature type="region of interest" description="Disordered" evidence="3">
    <location>
        <begin position="1"/>
        <end position="20"/>
    </location>
</feature>
<feature type="coiled-coil region" evidence="2">
    <location>
        <begin position="339"/>
        <end position="370"/>
    </location>
</feature>
<proteinExistence type="predicted"/>
<protein>
    <submittedName>
        <fullName evidence="6">DgyrCDS5243</fullName>
    </submittedName>
</protein>
<dbReference type="InterPro" id="IPR014840">
    <property type="entry name" value="HRD"/>
</dbReference>
<feature type="region of interest" description="Disordered" evidence="3">
    <location>
        <begin position="1044"/>
        <end position="1120"/>
    </location>
</feature>
<evidence type="ECO:0000256" key="1">
    <source>
        <dbReference type="ARBA" id="ARBA00022553"/>
    </source>
</evidence>
<feature type="compositionally biased region" description="Basic and acidic residues" evidence="3">
    <location>
        <begin position="553"/>
        <end position="569"/>
    </location>
</feature>
<feature type="region of interest" description="Disordered" evidence="3">
    <location>
        <begin position="494"/>
        <end position="529"/>
    </location>
</feature>
<feature type="compositionally biased region" description="Acidic residues" evidence="3">
    <location>
        <begin position="223"/>
        <end position="237"/>
    </location>
</feature>
<keyword evidence="7" id="KW-1185">Reference proteome</keyword>
<organism evidence="6 7">
    <name type="scientific">Dimorphilus gyrociliatus</name>
    <dbReference type="NCBI Taxonomy" id="2664684"/>
    <lineage>
        <taxon>Eukaryota</taxon>
        <taxon>Metazoa</taxon>
        <taxon>Spiralia</taxon>
        <taxon>Lophotrochozoa</taxon>
        <taxon>Annelida</taxon>
        <taxon>Polychaeta</taxon>
        <taxon>Polychaeta incertae sedis</taxon>
        <taxon>Dinophilidae</taxon>
        <taxon>Dimorphilus</taxon>
    </lineage>
</organism>
<feature type="region of interest" description="Disordered" evidence="3">
    <location>
        <begin position="971"/>
        <end position="1018"/>
    </location>
</feature>
<feature type="region of interest" description="Disordered" evidence="3">
    <location>
        <begin position="1156"/>
        <end position="1176"/>
    </location>
</feature>
<evidence type="ECO:0000313" key="7">
    <source>
        <dbReference type="Proteomes" id="UP000549394"/>
    </source>
</evidence>
<feature type="compositionally biased region" description="Polar residues" evidence="3">
    <location>
        <begin position="396"/>
        <end position="414"/>
    </location>
</feature>
<feature type="region of interest" description="Disordered" evidence="3">
    <location>
        <begin position="220"/>
        <end position="273"/>
    </location>
</feature>
<feature type="compositionally biased region" description="Low complexity" evidence="3">
    <location>
        <begin position="507"/>
        <end position="523"/>
    </location>
</feature>
<feature type="domain" description="Ubinuclein middle" evidence="5">
    <location>
        <begin position="270"/>
        <end position="482"/>
    </location>
</feature>
<dbReference type="AlphaFoldDB" id="A0A7I8VKX8"/>
<dbReference type="EMBL" id="CAJFCJ010000006">
    <property type="protein sequence ID" value="CAD5116342.1"/>
    <property type="molecule type" value="Genomic_DNA"/>
</dbReference>
<evidence type="ECO:0000256" key="3">
    <source>
        <dbReference type="SAM" id="MobiDB-lite"/>
    </source>
</evidence>
<dbReference type="GO" id="GO:0005634">
    <property type="term" value="C:nucleus"/>
    <property type="evidence" value="ECO:0007669"/>
    <property type="project" value="TreeGrafter"/>
</dbReference>
<name>A0A7I8VKX8_9ANNE</name>
<feature type="domain" description="Hpc2-related" evidence="4">
    <location>
        <begin position="90"/>
        <end position="141"/>
    </location>
</feature>
<sequence>MAQARRVDLTTISTQNGTSKNKENKHITLRFEVKLENNDGKSECEFSWLDLVQKNQNGDKIDDLDNDDAHLNAIAKRFEEKYGEKPSAKKKRRIMDDFVDLGNGYDLEDSFIDNDEAYDEVVPHNLKTKWSGFYINNGQLDFRVDSDDEELIITKGKRKGAVSSSSSEEESDERQKMRKKVSKNDLYLKKRRQAVDNLIKVKKKKSMGLSLKRKLSEGKATNDIEEVTDDNDNGSDDGNDKTSSQITNEEKEEGTPKWKKDQNPTSAPELPSFISSDLRSSIDKLKRLAVESKAGKCLFFSNEEVTSLLLKIWMFCKVTSAGTRRIVFEHLAAFLPCNKDTLMKRAKNLANNATEKKDKCADLIEKLKAEVAKTMPEQEKKFLEEKEAWAAKNKTEGNGQEGSASNVPGGNNENKVTMTVRRKFRWTKELRSILNDLIESKMKEWENMETKFLPADEFLKKFLENDVKKLWPKGWIQVRTLFNDTRMVHKDLTGGDWIPKNQRKTSEATNNSISSANNTSISIQSPNVDSTNMKGSKLLNFATDSLLAVARSKENKRKLESEEKAKNSELAKPASISITNTTETKTSPSKQTPTTNSEMCKVYLKGSSISESSYYESFKKSFLTAGLPISKATDLSAQISKNLVNNYMSKSKQTSPSGKSSTATTTSTQPNSSSQIHSGYSNMISSLAKVVKSNELSKTTTSNKSSNEVKGFSAKMPEVIDLSTGATNKPKSANSLDEAIETLKAFNSFSSGQDMINKPIQVVELQQKSTVPSPEQRKVEEAKIRKARKLDTKLAQLQQQRQKQQAIRMEKQFNKPKQEQNAFPSSIDCFLVDNSKTSPEKTTNILIPKRISPSKKDIYVLKPEVRDNIINISPVQASLLMSSEQKRLVHEEAKIREMDDQNFMFEMERKDDIKRQDELKRKSIDMIKKQQEDLLKKRREEEDEMIRKQKGELLIKQQEEQHRRQELIRKQQEEQQLRKQKGELLRKQQEEQHRRQELIRKQQEEQQQQLRKQQEEQFRKQQEEQLRKQEEQLRKQQEEQLRKQQEEQLRRKQQELRRKQQEEMRRKQQEEIRRKQQQEEMQRKQQQEELRRKQQEEIRRKQQEEMRRKQEDLKKKQEEALIKKQREDMLKLQEQKQRSQVYSTWSHSIGASDITTAQATSTHSKPNVVWSQNQNLTGSYPSLTISDFSLPDLSASDALIPR</sequence>
<evidence type="ECO:0000313" key="6">
    <source>
        <dbReference type="EMBL" id="CAD5116342.1"/>
    </source>
</evidence>
<feature type="compositionally biased region" description="Basic and acidic residues" evidence="3">
    <location>
        <begin position="971"/>
        <end position="1004"/>
    </location>
</feature>
<feature type="compositionally biased region" description="Basic and acidic residues" evidence="3">
    <location>
        <begin position="253"/>
        <end position="262"/>
    </location>
</feature>
<dbReference type="Pfam" id="PF08729">
    <property type="entry name" value="HUN"/>
    <property type="match status" value="1"/>
</dbReference>
<feature type="coiled-coil region" evidence="2">
    <location>
        <begin position="780"/>
        <end position="807"/>
    </location>
</feature>
<dbReference type="Proteomes" id="UP000549394">
    <property type="component" value="Unassembled WGS sequence"/>
</dbReference>
<evidence type="ECO:0000256" key="2">
    <source>
        <dbReference type="SAM" id="Coils"/>
    </source>
</evidence>
<dbReference type="Pfam" id="PF14075">
    <property type="entry name" value="UBN_AB"/>
    <property type="match status" value="1"/>
</dbReference>
<dbReference type="OrthoDB" id="68076at2759"/>
<dbReference type="InterPro" id="IPR026947">
    <property type="entry name" value="UBN_middle_dom"/>
</dbReference>
<evidence type="ECO:0000259" key="4">
    <source>
        <dbReference type="Pfam" id="PF08729"/>
    </source>
</evidence>
<keyword evidence="1" id="KW-0597">Phosphoprotein</keyword>
<accession>A0A7I8VKX8</accession>
<feature type="region of interest" description="Disordered" evidence="3">
    <location>
        <begin position="553"/>
        <end position="596"/>
    </location>
</feature>
<evidence type="ECO:0000259" key="5">
    <source>
        <dbReference type="Pfam" id="PF14075"/>
    </source>
</evidence>
<feature type="compositionally biased region" description="Low complexity" evidence="3">
    <location>
        <begin position="654"/>
        <end position="674"/>
    </location>
</feature>
<dbReference type="PANTHER" id="PTHR21669:SF28">
    <property type="entry name" value="YEMANUCLEIN"/>
    <property type="match status" value="1"/>
</dbReference>
<feature type="region of interest" description="Disordered" evidence="3">
    <location>
        <begin position="649"/>
        <end position="679"/>
    </location>
</feature>
<dbReference type="PANTHER" id="PTHR21669">
    <property type="entry name" value="CAPZ-INTERACTING PROTEIN AND RELATED PROTEINS"/>
    <property type="match status" value="1"/>
</dbReference>
<feature type="region of interest" description="Disordered" evidence="3">
    <location>
        <begin position="391"/>
        <end position="414"/>
    </location>
</feature>
<feature type="compositionally biased region" description="Polar residues" evidence="3">
    <location>
        <begin position="10"/>
        <end position="19"/>
    </location>
</feature>
<dbReference type="GO" id="GO:0006325">
    <property type="term" value="P:chromatin organization"/>
    <property type="evidence" value="ECO:0007669"/>
    <property type="project" value="TreeGrafter"/>
</dbReference>
<reference evidence="6 7" key="1">
    <citation type="submission" date="2020-08" db="EMBL/GenBank/DDBJ databases">
        <authorList>
            <person name="Hejnol A."/>
        </authorList>
    </citation>
    <scope>NUCLEOTIDE SEQUENCE [LARGE SCALE GENOMIC DNA]</scope>
</reference>
<comment type="caution">
    <text evidence="6">The sequence shown here is derived from an EMBL/GenBank/DDBJ whole genome shotgun (WGS) entry which is preliminary data.</text>
</comment>